<evidence type="ECO:0000313" key="4">
    <source>
        <dbReference type="EMBL" id="POI34214.1"/>
    </source>
</evidence>
<accession>A0A2P4TCY0</accession>
<evidence type="ECO:0000256" key="1">
    <source>
        <dbReference type="PROSITE-ProRule" id="PRU00068"/>
    </source>
</evidence>
<keyword evidence="2" id="KW-0812">Transmembrane</keyword>
<feature type="transmembrane region" description="Helical" evidence="2">
    <location>
        <begin position="293"/>
        <end position="315"/>
    </location>
</feature>
<dbReference type="PANTHER" id="PTHR11905:SF13">
    <property type="entry name" value="DISINTEGRIN AND METALLOPROTEINASE DOMAIN-CONTAINING PROTEIN 23"/>
    <property type="match status" value="1"/>
</dbReference>
<evidence type="ECO:0000259" key="3">
    <source>
        <dbReference type="PROSITE" id="PS50214"/>
    </source>
</evidence>
<protein>
    <recommendedName>
        <fullName evidence="3">Disintegrin domain-containing protein</fullName>
    </recommendedName>
</protein>
<proteinExistence type="predicted"/>
<dbReference type="SMART" id="SM00050">
    <property type="entry name" value="DISIN"/>
    <property type="match status" value="1"/>
</dbReference>
<comment type="caution">
    <text evidence="1">Lacks conserved residue(s) required for the propagation of feature annotation.</text>
</comment>
<dbReference type="GO" id="GO:0042734">
    <property type="term" value="C:presynaptic membrane"/>
    <property type="evidence" value="ECO:0007669"/>
    <property type="project" value="TreeGrafter"/>
</dbReference>
<keyword evidence="5" id="KW-1185">Reference proteome</keyword>
<dbReference type="EMBL" id="PPHD01002183">
    <property type="protein sequence ID" value="POI34214.1"/>
    <property type="molecule type" value="Genomic_DNA"/>
</dbReference>
<dbReference type="SUPFAM" id="SSF57552">
    <property type="entry name" value="Blood coagulation inhibitor (disintegrin)"/>
    <property type="match status" value="1"/>
</dbReference>
<feature type="non-terminal residue" evidence="4">
    <location>
        <position position="1"/>
    </location>
</feature>
<dbReference type="InterPro" id="IPR001762">
    <property type="entry name" value="Disintegrin_dom"/>
</dbReference>
<comment type="caution">
    <text evidence="4">The sequence shown here is derived from an EMBL/GenBank/DDBJ whole genome shotgun (WGS) entry which is preliminary data.</text>
</comment>
<dbReference type="OrthoDB" id="5951731at2759"/>
<sequence length="391" mass="42858">LFETTECGNGYVEAGEECDCGFRMASKELSYVITQVFLTKYIKLSDWNATQTVVRSALFLMELTVVMGLAVIRRVLYAVNECDIAEFCTGDSGQCPPNLHKQDGYACDSNQGRCYNGECKTRDNQCKYIWGSKSSGSDKFCYEKLNTEGTKKGNCGKDGDRWIQCSKHDVFCGFLLCTNLTKVPRVGQVQGEIIPNSFYHQGRIVDCSGAHVLLDDDTDLGYVEDGAPCGPQMMCLDKKCLPIQSLNISSCPIGSNGKVCSGHGVSLYLQFAAKLLQLSLPHLILMSAVMKPLAFVISPGLGQTAVLMIPSGILVTRKMKDPRTKVYEVRYSLEELFHVFISDIYDVIISLKNLPFSLRTVSMATNRLIGAVAGTILALGVIFGGTGWGIE</sequence>
<feature type="transmembrane region" description="Helical" evidence="2">
    <location>
        <begin position="368"/>
        <end position="390"/>
    </location>
</feature>
<reference evidence="4 5" key="1">
    <citation type="submission" date="2018-01" db="EMBL/GenBank/DDBJ databases">
        <title>Comparison of the Chinese Bamboo Partridge and Red Junglefowl genome sequences highlights the importance of demography in genome evolution.</title>
        <authorList>
            <person name="Tiley G.P."/>
            <person name="Kimball R.T."/>
            <person name="Braun E.L."/>
            <person name="Burleigh J.G."/>
        </authorList>
    </citation>
    <scope>NUCLEOTIDE SEQUENCE [LARGE SCALE GENOMIC DNA]</scope>
    <source>
        <strain evidence="4">RTK389</strain>
        <tissue evidence="4">Blood</tissue>
    </source>
</reference>
<dbReference type="Pfam" id="PF08516">
    <property type="entry name" value="ADAM_CR"/>
    <property type="match status" value="1"/>
</dbReference>
<dbReference type="InterPro" id="IPR006586">
    <property type="entry name" value="ADAM_Cys-rich"/>
</dbReference>
<dbReference type="SMART" id="SM00608">
    <property type="entry name" value="ACR"/>
    <property type="match status" value="1"/>
</dbReference>
<feature type="domain" description="Disintegrin" evidence="3">
    <location>
        <begin position="4"/>
        <end position="103"/>
    </location>
</feature>
<organism evidence="4 5">
    <name type="scientific">Bambusicola thoracicus</name>
    <name type="common">Chinese bamboo-partridge</name>
    <name type="synonym">Perdix thoracica</name>
    <dbReference type="NCBI Taxonomy" id="9083"/>
    <lineage>
        <taxon>Eukaryota</taxon>
        <taxon>Metazoa</taxon>
        <taxon>Chordata</taxon>
        <taxon>Craniata</taxon>
        <taxon>Vertebrata</taxon>
        <taxon>Euteleostomi</taxon>
        <taxon>Archelosauria</taxon>
        <taxon>Archosauria</taxon>
        <taxon>Dinosauria</taxon>
        <taxon>Saurischia</taxon>
        <taxon>Theropoda</taxon>
        <taxon>Coelurosauria</taxon>
        <taxon>Aves</taxon>
        <taxon>Neognathae</taxon>
        <taxon>Galloanserae</taxon>
        <taxon>Galliformes</taxon>
        <taxon>Phasianidae</taxon>
        <taxon>Perdicinae</taxon>
        <taxon>Bambusicola</taxon>
    </lineage>
</organism>
<dbReference type="Gene3D" id="4.10.70.10">
    <property type="entry name" value="Disintegrin domain"/>
    <property type="match status" value="1"/>
</dbReference>
<keyword evidence="2" id="KW-1133">Transmembrane helix</keyword>
<gene>
    <name evidence="4" type="ORF">CIB84_002034</name>
</gene>
<dbReference type="PANTHER" id="PTHR11905">
    <property type="entry name" value="ADAM A DISINTEGRIN AND METALLOPROTEASE DOMAIN"/>
    <property type="match status" value="1"/>
</dbReference>
<evidence type="ECO:0000313" key="5">
    <source>
        <dbReference type="Proteomes" id="UP000237246"/>
    </source>
</evidence>
<evidence type="ECO:0000256" key="2">
    <source>
        <dbReference type="SAM" id="Phobius"/>
    </source>
</evidence>
<name>A0A2P4TCY0_BAMTH</name>
<dbReference type="PROSITE" id="PS50214">
    <property type="entry name" value="DISINTEGRIN_2"/>
    <property type="match status" value="1"/>
</dbReference>
<keyword evidence="2" id="KW-0472">Membrane</keyword>
<dbReference type="InterPro" id="IPR036436">
    <property type="entry name" value="Disintegrin_dom_sf"/>
</dbReference>
<dbReference type="AlphaFoldDB" id="A0A2P4TCY0"/>
<dbReference type="Proteomes" id="UP000237246">
    <property type="component" value="Unassembled WGS sequence"/>
</dbReference>